<dbReference type="Proteomes" id="UP000314294">
    <property type="component" value="Unassembled WGS sequence"/>
</dbReference>
<dbReference type="AlphaFoldDB" id="A0A4Z2JHS7"/>
<protein>
    <submittedName>
        <fullName evidence="1">Uncharacterized protein</fullName>
    </submittedName>
</protein>
<sequence>MPHETARAERYGGICLKLIRAPGSDCRSDNRRAEPEVVQTRRCLEEERDATALTGPVARLRFEGEETVQCCRVNPPEQSPL</sequence>
<organism evidence="1 2">
    <name type="scientific">Liparis tanakae</name>
    <name type="common">Tanaka's snailfish</name>
    <dbReference type="NCBI Taxonomy" id="230148"/>
    <lineage>
        <taxon>Eukaryota</taxon>
        <taxon>Metazoa</taxon>
        <taxon>Chordata</taxon>
        <taxon>Craniata</taxon>
        <taxon>Vertebrata</taxon>
        <taxon>Euteleostomi</taxon>
        <taxon>Actinopterygii</taxon>
        <taxon>Neopterygii</taxon>
        <taxon>Teleostei</taxon>
        <taxon>Neoteleostei</taxon>
        <taxon>Acanthomorphata</taxon>
        <taxon>Eupercaria</taxon>
        <taxon>Perciformes</taxon>
        <taxon>Cottioidei</taxon>
        <taxon>Cottales</taxon>
        <taxon>Liparidae</taxon>
        <taxon>Liparis</taxon>
    </lineage>
</organism>
<reference evidence="1 2" key="1">
    <citation type="submission" date="2019-03" db="EMBL/GenBank/DDBJ databases">
        <title>First draft genome of Liparis tanakae, snailfish: a comprehensive survey of snailfish specific genes.</title>
        <authorList>
            <person name="Kim W."/>
            <person name="Song I."/>
            <person name="Jeong J.-H."/>
            <person name="Kim D."/>
            <person name="Kim S."/>
            <person name="Ryu S."/>
            <person name="Song J.Y."/>
            <person name="Lee S.K."/>
        </authorList>
    </citation>
    <scope>NUCLEOTIDE SEQUENCE [LARGE SCALE GENOMIC DNA]</scope>
    <source>
        <tissue evidence="1">Muscle</tissue>
    </source>
</reference>
<accession>A0A4Z2JHS7</accession>
<evidence type="ECO:0000313" key="2">
    <source>
        <dbReference type="Proteomes" id="UP000314294"/>
    </source>
</evidence>
<proteinExistence type="predicted"/>
<comment type="caution">
    <text evidence="1">The sequence shown here is derived from an EMBL/GenBank/DDBJ whole genome shotgun (WGS) entry which is preliminary data.</text>
</comment>
<dbReference type="EMBL" id="SRLO01000001">
    <property type="protein sequence ID" value="TNN89740.1"/>
    <property type="molecule type" value="Genomic_DNA"/>
</dbReference>
<gene>
    <name evidence="1" type="ORF">EYF80_000343</name>
</gene>
<keyword evidence="2" id="KW-1185">Reference proteome</keyword>
<evidence type="ECO:0000313" key="1">
    <source>
        <dbReference type="EMBL" id="TNN89740.1"/>
    </source>
</evidence>
<name>A0A4Z2JHS7_9TELE</name>